<protein>
    <submittedName>
        <fullName evidence="3">Flp pilus assembly protein CpaB</fullName>
    </submittedName>
</protein>
<dbReference type="Proteomes" id="UP000567067">
    <property type="component" value="Unassembled WGS sequence"/>
</dbReference>
<keyword evidence="1" id="KW-0472">Membrane</keyword>
<organism evidence="3 4">
    <name type="scientific">Fontibacillus solani</name>
    <dbReference type="NCBI Taxonomy" id="1572857"/>
    <lineage>
        <taxon>Bacteria</taxon>
        <taxon>Bacillati</taxon>
        <taxon>Bacillota</taxon>
        <taxon>Bacilli</taxon>
        <taxon>Bacillales</taxon>
        <taxon>Paenibacillaceae</taxon>
        <taxon>Fontibacillus</taxon>
    </lineage>
</organism>
<sequence>MKEKLWNKYTRSGLIVLVGVIFALIGFKLTQSNIAQHVQTQRVIVAKEDIAPFTELTKDMLEYEDRVISAIPSGAINDASQISFGDAYTSEFGIIKGSTLQAHLITTAAQSQMGSLVSLKPGYTEIGVKTDLVLSAGDEAKPGVLVDVIAYVQKESESIKVSDPSLTGIRVLKRLNSEGTVPDPNAGNSLIPVVVVLEVTKAQAESIMEYQESGKVYLLPTELERSDK</sequence>
<feature type="transmembrane region" description="Helical" evidence="1">
    <location>
        <begin position="12"/>
        <end position="30"/>
    </location>
</feature>
<dbReference type="CDD" id="cd11614">
    <property type="entry name" value="SAF_CpaB_FlgA_like"/>
    <property type="match status" value="1"/>
</dbReference>
<keyword evidence="4" id="KW-1185">Reference proteome</keyword>
<evidence type="ECO:0000313" key="3">
    <source>
        <dbReference type="EMBL" id="MBA9086491.1"/>
    </source>
</evidence>
<keyword evidence="1" id="KW-1133">Transmembrane helix</keyword>
<evidence type="ECO:0000256" key="1">
    <source>
        <dbReference type="SAM" id="Phobius"/>
    </source>
</evidence>
<evidence type="ECO:0000259" key="2">
    <source>
        <dbReference type="Pfam" id="PF16976"/>
    </source>
</evidence>
<evidence type="ECO:0000313" key="4">
    <source>
        <dbReference type="Proteomes" id="UP000567067"/>
    </source>
</evidence>
<dbReference type="InterPro" id="IPR031571">
    <property type="entry name" value="RcpC_dom"/>
</dbReference>
<gene>
    <name evidence="3" type="ORF">FHR92_002969</name>
</gene>
<accession>A0A7W3SUH4</accession>
<dbReference type="EMBL" id="JACJIP010000019">
    <property type="protein sequence ID" value="MBA9086491.1"/>
    <property type="molecule type" value="Genomic_DNA"/>
</dbReference>
<dbReference type="Pfam" id="PF16976">
    <property type="entry name" value="RcpC"/>
    <property type="match status" value="1"/>
</dbReference>
<dbReference type="AlphaFoldDB" id="A0A7W3SUH4"/>
<name>A0A7W3SUH4_9BACL</name>
<dbReference type="RefSeq" id="WP_182536666.1">
    <property type="nucleotide sequence ID" value="NZ_JACJIP010000019.1"/>
</dbReference>
<proteinExistence type="predicted"/>
<keyword evidence="1" id="KW-0812">Transmembrane</keyword>
<comment type="caution">
    <text evidence="3">The sequence shown here is derived from an EMBL/GenBank/DDBJ whole genome shotgun (WGS) entry which is preliminary data.</text>
</comment>
<reference evidence="3 4" key="1">
    <citation type="submission" date="2020-08" db="EMBL/GenBank/DDBJ databases">
        <title>Genomic Encyclopedia of Type Strains, Phase III (KMG-III): the genomes of soil and plant-associated and newly described type strains.</title>
        <authorList>
            <person name="Whitman W."/>
        </authorList>
    </citation>
    <scope>NUCLEOTIDE SEQUENCE [LARGE SCALE GENOMIC DNA]</scope>
    <source>
        <strain evidence="3 4">CECT 8693</strain>
    </source>
</reference>
<feature type="domain" description="Flp pilus assembly protein RcpC/CpaB" evidence="2">
    <location>
        <begin position="118"/>
        <end position="218"/>
    </location>
</feature>